<dbReference type="Pfam" id="PF08144">
    <property type="entry name" value="CPL"/>
    <property type="match status" value="1"/>
</dbReference>
<protein>
    <submittedName>
        <fullName evidence="7">PUM-HD domain-containing protein</fullName>
    </submittedName>
</protein>
<keyword evidence="1" id="KW-0677">Repeat</keyword>
<evidence type="ECO:0000256" key="1">
    <source>
        <dbReference type="ARBA" id="ARBA00022737"/>
    </source>
</evidence>
<feature type="region of interest" description="Disordered" evidence="4">
    <location>
        <begin position="82"/>
        <end position="175"/>
    </location>
</feature>
<dbReference type="InterPro" id="IPR040059">
    <property type="entry name" value="PUM3"/>
</dbReference>
<sequence length="838" mass="96083">MALKVKKGHLKKLISKTNANINKSIKDDDNELGEEINVVSNGEKTPNNKKRKFNETSESQTPNSIKKIKFLEEKNEVKFYKKGSVLPPLKPSQSTPGRSILKTSATSTPASVHKKVSPKTKFVSSKKNDTSSEDSDSDTEIVTPVAVKEGKKKKIVSNGAQNLNGDETPKKKKENNVVVGKEDVDENLMETNITTPSTFKKKKNKKVVKNEEENKVENDLVIIEGVGINEVKNEKEVMSKSINVEEEDNVTIEEVNVDDKKKNDIQMFTKEDKEKMKTLSTEEKTKFINARLYETCKGKKKSEVRALLRELRVKKKPHVNIAYDIKQLWEELRMKKTPLDRKKKLALEIISKVKGEMFKLVNGSDTSRVFQHLLYLNDDQITKSILDELSPHLLSMSRSKYASFFVTLLFQKTDAAERDALFQAFRGHIAKLYDVVFSAKVIDILYNQIANDKQKFDILCEFFGKEFIIFRQTDAFNNIDELFEKQPEKKSVVLKSIYSTIKSCVGKKSAAFDFTHVLIQNFLKYCSEDQKKEIIDMYREKILDLSSKKEGSKIALQILFNSNAKERKSIIKLTNTLVPSICMDIRGRLLIMGILDTVDDTVLVKKTIIHEIVTHLPDMIKSCNGNIVVQYIVQPRDPAIIGEEHVKLLAEGDGNEHSKKDKSLRAKELYEELKDSLLEYILKFARDIFKNKFSSNLLYTIFENNKDSYLFERNISDDTRKIIYEKIVEVIEECFKPDDDNTKNYKFLEHNHQANFVITELLKTDSKMDVKISSFLSKMDQSCFTMLLKTIPGMYLVLNMFKYGNNDVKNFVKKVAPKEIIEGSSLRSAKHFLATVYP</sequence>
<dbReference type="PROSITE" id="PS50303">
    <property type="entry name" value="PUM_HD"/>
    <property type="match status" value="1"/>
</dbReference>
<evidence type="ECO:0000313" key="7">
    <source>
        <dbReference type="WBParaSite" id="PTRK_0001694500.1"/>
    </source>
</evidence>
<feature type="region of interest" description="Disordered" evidence="4">
    <location>
        <begin position="37"/>
        <end position="67"/>
    </location>
</feature>
<dbReference type="InterPro" id="IPR001313">
    <property type="entry name" value="Pumilio_RNA-bd_rpt"/>
</dbReference>
<evidence type="ECO:0000259" key="5">
    <source>
        <dbReference type="PROSITE" id="PS50303"/>
    </source>
</evidence>
<dbReference type="GO" id="GO:0003729">
    <property type="term" value="F:mRNA binding"/>
    <property type="evidence" value="ECO:0007669"/>
    <property type="project" value="TreeGrafter"/>
</dbReference>
<feature type="domain" description="PUM-HD" evidence="5">
    <location>
        <begin position="324"/>
        <end position="677"/>
    </location>
</feature>
<dbReference type="InterPro" id="IPR033133">
    <property type="entry name" value="PUM-HD"/>
</dbReference>
<accession>A0A0N5A5G3</accession>
<dbReference type="SUPFAM" id="SSF48371">
    <property type="entry name" value="ARM repeat"/>
    <property type="match status" value="1"/>
</dbReference>
<evidence type="ECO:0000256" key="2">
    <source>
        <dbReference type="ARBA" id="ARBA00022884"/>
    </source>
</evidence>
<feature type="compositionally biased region" description="Polar residues" evidence="4">
    <location>
        <begin position="91"/>
        <end position="110"/>
    </location>
</feature>
<dbReference type="PANTHER" id="PTHR13389">
    <property type="entry name" value="PUMILIO HOMOLOG 3"/>
    <property type="match status" value="1"/>
</dbReference>
<proteinExistence type="predicted"/>
<evidence type="ECO:0000256" key="4">
    <source>
        <dbReference type="SAM" id="MobiDB-lite"/>
    </source>
</evidence>
<dbReference type="PANTHER" id="PTHR13389:SF0">
    <property type="entry name" value="PUMILIO HOMOLOG 3"/>
    <property type="match status" value="1"/>
</dbReference>
<feature type="repeat" description="Pumilio" evidence="3">
    <location>
        <begin position="388"/>
        <end position="423"/>
    </location>
</feature>
<reference evidence="7" key="1">
    <citation type="submission" date="2017-02" db="UniProtKB">
        <authorList>
            <consortium name="WormBaseParasite"/>
        </authorList>
    </citation>
    <scope>IDENTIFICATION</scope>
</reference>
<dbReference type="Proteomes" id="UP000038045">
    <property type="component" value="Unplaced"/>
</dbReference>
<dbReference type="AlphaFoldDB" id="A0A0N5A5G3"/>
<dbReference type="PROSITE" id="PS50302">
    <property type="entry name" value="PUM"/>
    <property type="match status" value="1"/>
</dbReference>
<dbReference type="InterPro" id="IPR011989">
    <property type="entry name" value="ARM-like"/>
</dbReference>
<dbReference type="STRING" id="131310.A0A0N5A5G3"/>
<evidence type="ECO:0000313" key="6">
    <source>
        <dbReference type="Proteomes" id="UP000038045"/>
    </source>
</evidence>
<dbReference type="SMART" id="SM00025">
    <property type="entry name" value="Pumilio"/>
    <property type="match status" value="6"/>
</dbReference>
<evidence type="ECO:0000256" key="3">
    <source>
        <dbReference type="PROSITE-ProRule" id="PRU00317"/>
    </source>
</evidence>
<dbReference type="GO" id="GO:0006417">
    <property type="term" value="P:regulation of translation"/>
    <property type="evidence" value="ECO:0007669"/>
    <property type="project" value="TreeGrafter"/>
</dbReference>
<organism evidence="6 7">
    <name type="scientific">Parastrongyloides trichosuri</name>
    <name type="common">Possum-specific nematode worm</name>
    <dbReference type="NCBI Taxonomy" id="131310"/>
    <lineage>
        <taxon>Eukaryota</taxon>
        <taxon>Metazoa</taxon>
        <taxon>Ecdysozoa</taxon>
        <taxon>Nematoda</taxon>
        <taxon>Chromadorea</taxon>
        <taxon>Rhabditida</taxon>
        <taxon>Tylenchina</taxon>
        <taxon>Panagrolaimomorpha</taxon>
        <taxon>Strongyloidoidea</taxon>
        <taxon>Strongyloididae</taxon>
        <taxon>Parastrongyloides</taxon>
    </lineage>
</organism>
<name>A0A0N5A5G3_PARTI</name>
<keyword evidence="6" id="KW-1185">Reference proteome</keyword>
<dbReference type="GO" id="GO:0005730">
    <property type="term" value="C:nucleolus"/>
    <property type="evidence" value="ECO:0007669"/>
    <property type="project" value="TreeGrafter"/>
</dbReference>
<dbReference type="InterPro" id="IPR012959">
    <property type="entry name" value="CPL_dom"/>
</dbReference>
<dbReference type="InterPro" id="IPR016024">
    <property type="entry name" value="ARM-type_fold"/>
</dbReference>
<dbReference type="WBParaSite" id="PTRK_0001694500.1">
    <property type="protein sequence ID" value="PTRK_0001694500.1"/>
    <property type="gene ID" value="PTRK_0001694500"/>
</dbReference>
<keyword evidence="2" id="KW-0694">RNA-binding</keyword>
<dbReference type="Gene3D" id="1.25.10.10">
    <property type="entry name" value="Leucine-rich Repeat Variant"/>
    <property type="match status" value="2"/>
</dbReference>